<dbReference type="InterPro" id="IPR037185">
    <property type="entry name" value="EmrE-like"/>
</dbReference>
<feature type="transmembrane region" description="Helical" evidence="6">
    <location>
        <begin position="158"/>
        <end position="184"/>
    </location>
</feature>
<evidence type="ECO:0000256" key="6">
    <source>
        <dbReference type="SAM" id="Phobius"/>
    </source>
</evidence>
<dbReference type="AlphaFoldDB" id="A0AAD7D367"/>
<dbReference type="GO" id="GO:0016020">
    <property type="term" value="C:membrane"/>
    <property type="evidence" value="ECO:0007669"/>
    <property type="project" value="UniProtKB-SubCell"/>
</dbReference>
<proteinExistence type="predicted"/>
<protein>
    <submittedName>
        <fullName evidence="7">Magnesium transporter NIPA-domain-containing protein</fullName>
    </submittedName>
</protein>
<feature type="region of interest" description="Disordered" evidence="5">
    <location>
        <begin position="555"/>
        <end position="696"/>
    </location>
</feature>
<feature type="compositionally biased region" description="Low complexity" evidence="5">
    <location>
        <begin position="585"/>
        <end position="607"/>
    </location>
</feature>
<evidence type="ECO:0000313" key="7">
    <source>
        <dbReference type="EMBL" id="KAJ7671222.1"/>
    </source>
</evidence>
<dbReference type="Pfam" id="PF05653">
    <property type="entry name" value="Mg_trans_NIPA"/>
    <property type="match status" value="1"/>
</dbReference>
<comment type="caution">
    <text evidence="7">The sequence shown here is derived from an EMBL/GenBank/DDBJ whole genome shotgun (WGS) entry which is preliminary data.</text>
</comment>
<name>A0AAD7D367_MYCRO</name>
<feature type="transmembrane region" description="Helical" evidence="6">
    <location>
        <begin position="30"/>
        <end position="49"/>
    </location>
</feature>
<feature type="compositionally biased region" description="Polar residues" evidence="5">
    <location>
        <begin position="608"/>
        <end position="621"/>
    </location>
</feature>
<dbReference type="PANTHER" id="PTHR12570:SF92">
    <property type="entry name" value="SPICHTHYIN, ISOFORM B"/>
    <property type="match status" value="1"/>
</dbReference>
<sequence>MSSSTSSSTASTSPSTTAKAAFHAGPELKIVGIVLAITSGLLIGSSFVFKKKGLLRAQAGHNAGEGVGYLKSPLWWLGMSMMILGELCNFAAYAFIEAIVVTPLGALSVVVCAILSSIFLNEKLTFFGWLGCTLCILGSVIIALNGPSEASVGQIVEFQALFLSVGFLVYAGILITAALVIIFFAAPRWGKKSMLWYIFVCSMIGGISVSVTTGLGSAIVTTVSGDNQFTHWFIYFLLGFVAITLVTEVYYLNVALALFNTAMVTPTYYVIFTFFSILTTIVLFKGLSASVSSIITLVMGFLVICVGITILQMSKVDPTELKRLDRRSTILLQAARSQTETLEEKSALGIEDPGMDALRGSFGTVGSIIRARSARRLSQASMAGRPPGAGAPFDRTRSGNSTNPRNGAGLQRHQLYDAPMPGTDLEARSQRSDSNATAGGRPGVAKRTTIKFDSQDVVHQYHPTGPGTPRRDEAAIHHSRPALESPGMYPDGLPDPENGYPPRVRADTEPLSGIAGLGATASRDLLLGDLDDAPPMPLTAASVRQQTLSLPDAFANEHTVRSAPPTLTPRFPGARRMDSRDIFTGPEPGQGQGPPQSQQVRGSPQSGTLLSFPSVTDSARSANWEDGAPPVPGQGQGDRGRSPRKYPRTAGDDDREESVSLWQRGGRESLEDGPASVDSNDSTGSAAGIRLVQPRF</sequence>
<keyword evidence="4 6" id="KW-0472">Membrane</keyword>
<gene>
    <name evidence="7" type="ORF">B0H17DRAFT_195700</name>
</gene>
<organism evidence="7 8">
    <name type="scientific">Mycena rosella</name>
    <name type="common">Pink bonnet</name>
    <name type="synonym">Agaricus rosellus</name>
    <dbReference type="NCBI Taxonomy" id="1033263"/>
    <lineage>
        <taxon>Eukaryota</taxon>
        <taxon>Fungi</taxon>
        <taxon>Dikarya</taxon>
        <taxon>Basidiomycota</taxon>
        <taxon>Agaricomycotina</taxon>
        <taxon>Agaricomycetes</taxon>
        <taxon>Agaricomycetidae</taxon>
        <taxon>Agaricales</taxon>
        <taxon>Marasmiineae</taxon>
        <taxon>Mycenaceae</taxon>
        <taxon>Mycena</taxon>
    </lineage>
</organism>
<feature type="transmembrane region" description="Helical" evidence="6">
    <location>
        <begin position="232"/>
        <end position="256"/>
    </location>
</feature>
<dbReference type="PANTHER" id="PTHR12570">
    <property type="match status" value="1"/>
</dbReference>
<dbReference type="InterPro" id="IPR008521">
    <property type="entry name" value="Mg_trans_NIPA"/>
</dbReference>
<keyword evidence="3 6" id="KW-1133">Transmembrane helix</keyword>
<keyword evidence="8" id="KW-1185">Reference proteome</keyword>
<feature type="transmembrane region" description="Helical" evidence="6">
    <location>
        <begin position="196"/>
        <end position="220"/>
    </location>
</feature>
<keyword evidence="2 6" id="KW-0812">Transmembrane</keyword>
<evidence type="ECO:0000256" key="1">
    <source>
        <dbReference type="ARBA" id="ARBA00004141"/>
    </source>
</evidence>
<feature type="transmembrane region" description="Helical" evidence="6">
    <location>
        <begin position="293"/>
        <end position="313"/>
    </location>
</feature>
<feature type="transmembrane region" description="Helical" evidence="6">
    <location>
        <begin position="268"/>
        <end position="287"/>
    </location>
</feature>
<accession>A0AAD7D367</accession>
<evidence type="ECO:0000256" key="3">
    <source>
        <dbReference type="ARBA" id="ARBA00022989"/>
    </source>
</evidence>
<feature type="transmembrane region" description="Helical" evidence="6">
    <location>
        <begin position="127"/>
        <end position="146"/>
    </location>
</feature>
<dbReference type="Proteomes" id="UP001221757">
    <property type="component" value="Unassembled WGS sequence"/>
</dbReference>
<feature type="region of interest" description="Disordered" evidence="5">
    <location>
        <begin position="376"/>
        <end position="509"/>
    </location>
</feature>
<evidence type="ECO:0000256" key="2">
    <source>
        <dbReference type="ARBA" id="ARBA00022692"/>
    </source>
</evidence>
<dbReference type="GO" id="GO:0015095">
    <property type="term" value="F:magnesium ion transmembrane transporter activity"/>
    <property type="evidence" value="ECO:0007669"/>
    <property type="project" value="InterPro"/>
</dbReference>
<evidence type="ECO:0000256" key="4">
    <source>
        <dbReference type="ARBA" id="ARBA00023136"/>
    </source>
</evidence>
<evidence type="ECO:0000256" key="5">
    <source>
        <dbReference type="SAM" id="MobiDB-lite"/>
    </source>
</evidence>
<reference evidence="7" key="1">
    <citation type="submission" date="2023-03" db="EMBL/GenBank/DDBJ databases">
        <title>Massive genome expansion in bonnet fungi (Mycena s.s.) driven by repeated elements and novel gene families across ecological guilds.</title>
        <authorList>
            <consortium name="Lawrence Berkeley National Laboratory"/>
            <person name="Harder C.B."/>
            <person name="Miyauchi S."/>
            <person name="Viragh M."/>
            <person name="Kuo A."/>
            <person name="Thoen E."/>
            <person name="Andreopoulos B."/>
            <person name="Lu D."/>
            <person name="Skrede I."/>
            <person name="Drula E."/>
            <person name="Henrissat B."/>
            <person name="Morin E."/>
            <person name="Kohler A."/>
            <person name="Barry K."/>
            <person name="LaButti K."/>
            <person name="Morin E."/>
            <person name="Salamov A."/>
            <person name="Lipzen A."/>
            <person name="Mereny Z."/>
            <person name="Hegedus B."/>
            <person name="Baldrian P."/>
            <person name="Stursova M."/>
            <person name="Weitz H."/>
            <person name="Taylor A."/>
            <person name="Grigoriev I.V."/>
            <person name="Nagy L.G."/>
            <person name="Martin F."/>
            <person name="Kauserud H."/>
        </authorList>
    </citation>
    <scope>NUCLEOTIDE SEQUENCE</scope>
    <source>
        <strain evidence="7">CBHHK067</strain>
    </source>
</reference>
<evidence type="ECO:0000313" key="8">
    <source>
        <dbReference type="Proteomes" id="UP001221757"/>
    </source>
</evidence>
<comment type="subcellular location">
    <subcellularLocation>
        <location evidence="1">Membrane</location>
        <topology evidence="1">Multi-pass membrane protein</topology>
    </subcellularLocation>
</comment>
<dbReference type="SUPFAM" id="SSF103481">
    <property type="entry name" value="Multidrug resistance efflux transporter EmrE"/>
    <property type="match status" value="1"/>
</dbReference>
<dbReference type="EMBL" id="JARKIE010000174">
    <property type="protein sequence ID" value="KAJ7671222.1"/>
    <property type="molecule type" value="Genomic_DNA"/>
</dbReference>